<keyword evidence="1" id="KW-0732">Signal</keyword>
<dbReference type="Proteomes" id="UP000314294">
    <property type="component" value="Unassembled WGS sequence"/>
</dbReference>
<evidence type="ECO:0008006" key="4">
    <source>
        <dbReference type="Google" id="ProtNLM"/>
    </source>
</evidence>
<proteinExistence type="predicted"/>
<evidence type="ECO:0000256" key="1">
    <source>
        <dbReference type="SAM" id="SignalP"/>
    </source>
</evidence>
<organism evidence="2 3">
    <name type="scientific">Liparis tanakae</name>
    <name type="common">Tanaka's snailfish</name>
    <dbReference type="NCBI Taxonomy" id="230148"/>
    <lineage>
        <taxon>Eukaryota</taxon>
        <taxon>Metazoa</taxon>
        <taxon>Chordata</taxon>
        <taxon>Craniata</taxon>
        <taxon>Vertebrata</taxon>
        <taxon>Euteleostomi</taxon>
        <taxon>Actinopterygii</taxon>
        <taxon>Neopterygii</taxon>
        <taxon>Teleostei</taxon>
        <taxon>Neoteleostei</taxon>
        <taxon>Acanthomorphata</taxon>
        <taxon>Eupercaria</taxon>
        <taxon>Perciformes</taxon>
        <taxon>Cottioidei</taxon>
        <taxon>Cottales</taxon>
        <taxon>Liparidae</taxon>
        <taxon>Liparis</taxon>
    </lineage>
</organism>
<dbReference type="EMBL" id="SRLO01000183">
    <property type="protein sequence ID" value="TNN68906.1"/>
    <property type="molecule type" value="Genomic_DNA"/>
</dbReference>
<evidence type="ECO:0000313" key="2">
    <source>
        <dbReference type="EMBL" id="TNN68906.1"/>
    </source>
</evidence>
<sequence length="105" mass="11604">MVCFKHPAILCLHLILTLDFWWSKRSQSGAECSSSTSRLGRGQQWARHPGTITLRAAKPVLVSCLNVASNASQRVPWVPPHLCSHGRGTEFSFITSMLITSADQK</sequence>
<protein>
    <recommendedName>
        <fullName evidence="4">Secreted protein</fullName>
    </recommendedName>
</protein>
<accession>A0A4Z2HSR8</accession>
<gene>
    <name evidence="2" type="ORF">EYF80_020941</name>
</gene>
<evidence type="ECO:0000313" key="3">
    <source>
        <dbReference type="Proteomes" id="UP000314294"/>
    </source>
</evidence>
<keyword evidence="3" id="KW-1185">Reference proteome</keyword>
<comment type="caution">
    <text evidence="2">The sequence shown here is derived from an EMBL/GenBank/DDBJ whole genome shotgun (WGS) entry which is preliminary data.</text>
</comment>
<name>A0A4Z2HSR8_9TELE</name>
<feature type="signal peptide" evidence="1">
    <location>
        <begin position="1"/>
        <end position="23"/>
    </location>
</feature>
<reference evidence="2 3" key="1">
    <citation type="submission" date="2019-03" db="EMBL/GenBank/DDBJ databases">
        <title>First draft genome of Liparis tanakae, snailfish: a comprehensive survey of snailfish specific genes.</title>
        <authorList>
            <person name="Kim W."/>
            <person name="Song I."/>
            <person name="Jeong J.-H."/>
            <person name="Kim D."/>
            <person name="Kim S."/>
            <person name="Ryu S."/>
            <person name="Song J.Y."/>
            <person name="Lee S.K."/>
        </authorList>
    </citation>
    <scope>NUCLEOTIDE SEQUENCE [LARGE SCALE GENOMIC DNA]</scope>
    <source>
        <tissue evidence="2">Muscle</tissue>
    </source>
</reference>
<feature type="chain" id="PRO_5021500909" description="Secreted protein" evidence="1">
    <location>
        <begin position="24"/>
        <end position="105"/>
    </location>
</feature>
<dbReference type="AlphaFoldDB" id="A0A4Z2HSR8"/>